<dbReference type="InterPro" id="IPR001611">
    <property type="entry name" value="Leu-rich_rpt"/>
</dbReference>
<keyword evidence="3" id="KW-0067">ATP-binding</keyword>
<dbReference type="Gene3D" id="3.80.10.10">
    <property type="entry name" value="Ribonuclease Inhibitor"/>
    <property type="match status" value="1"/>
</dbReference>
<organism evidence="5 6">
    <name type="scientific">Comamonas aquatica DA1877</name>
    <dbReference type="NCBI Taxonomy" id="1457173"/>
    <lineage>
        <taxon>Bacteria</taxon>
        <taxon>Pseudomonadati</taxon>
        <taxon>Pseudomonadota</taxon>
        <taxon>Betaproteobacteria</taxon>
        <taxon>Burkholderiales</taxon>
        <taxon>Comamonadaceae</taxon>
        <taxon>Comamonas</taxon>
    </lineage>
</organism>
<dbReference type="AlphaFoldDB" id="A0A014NLR9"/>
<feature type="binding site" evidence="3">
    <location>
        <position position="239"/>
    </location>
    <ligand>
        <name>ATP</name>
        <dbReference type="ChEBI" id="CHEBI:30616"/>
    </ligand>
</feature>
<sequence>MLTLKHFHAQLADGRLAGARHIQLSDALTEFPPALYALADSLEVLDLSHNQLQQLPADLPRLHQLRILFASHNPFTELPAVLGQMPALEMVGFKACRIAHVPEASLPPRLRWLILTDNQLRALPASLGQRPRLQKLMLSCNQLTDLPDLRACPRLELLRIAGNRFTALPATLWQLPALAWVAISGNPLTQESELSALAASAQTAISYPQLSLGARLGEGASGHIHQATFNDSGAAIALKVFKAAATSDGSPQSELAAGLAAGQHPQLLTPLARVDGHPDGRLAMALPLLPASLRNLAGPPSLDSCTRDVYAPDTAFTPATAQRLLAGVRSAVQHLHDHGVLHGDLYAHNILWDPATGAAVLSDLGAAALTCDLPRNQVAQLQALEWRAFAHLEAEVLARCA</sequence>
<evidence type="ECO:0000256" key="1">
    <source>
        <dbReference type="ARBA" id="ARBA00022614"/>
    </source>
</evidence>
<dbReference type="PROSITE" id="PS00107">
    <property type="entry name" value="PROTEIN_KINASE_ATP"/>
    <property type="match status" value="1"/>
</dbReference>
<dbReference type="InterPro" id="IPR003591">
    <property type="entry name" value="Leu-rich_rpt_typical-subtyp"/>
</dbReference>
<dbReference type="GO" id="GO:0004672">
    <property type="term" value="F:protein kinase activity"/>
    <property type="evidence" value="ECO:0007669"/>
    <property type="project" value="InterPro"/>
</dbReference>
<dbReference type="PATRIC" id="fig|1457173.3.peg.1471"/>
<dbReference type="InterPro" id="IPR000719">
    <property type="entry name" value="Prot_kinase_dom"/>
</dbReference>
<reference evidence="5 6" key="1">
    <citation type="submission" date="2014-01" db="EMBL/GenBank/DDBJ databases">
        <title>Interspecies Systems Biology Uncovers Metabolites Affecting C. elegans Gene Expression and Life History Traits.</title>
        <authorList>
            <person name="Watson E."/>
            <person name="Macneil L.T."/>
            <person name="Ritter A.D."/>
            <person name="Yilmaz L.S."/>
            <person name="Rosebrock A.P."/>
            <person name="Caudy A.A."/>
            <person name="Walhout A.J."/>
        </authorList>
    </citation>
    <scope>NUCLEOTIDE SEQUENCE [LARGE SCALE GENOMIC DNA]</scope>
    <source>
        <strain evidence="5 6">DA1877</strain>
    </source>
</reference>
<protein>
    <recommendedName>
        <fullName evidence="4">Protein kinase domain-containing protein</fullName>
    </recommendedName>
</protein>
<keyword evidence="1" id="KW-0433">Leucine-rich repeat</keyword>
<accession>A0A014NLR9</accession>
<evidence type="ECO:0000313" key="5">
    <source>
        <dbReference type="EMBL" id="EXU80433.1"/>
    </source>
</evidence>
<dbReference type="PROSITE" id="PS50011">
    <property type="entry name" value="PROTEIN_KINASE_DOM"/>
    <property type="match status" value="1"/>
</dbReference>
<dbReference type="Pfam" id="PF00560">
    <property type="entry name" value="LRR_1"/>
    <property type="match status" value="1"/>
</dbReference>
<name>A0A014NLR9_9BURK</name>
<dbReference type="Gene3D" id="1.10.510.10">
    <property type="entry name" value="Transferase(Phosphotransferase) domain 1"/>
    <property type="match status" value="1"/>
</dbReference>
<dbReference type="SMART" id="SM00369">
    <property type="entry name" value="LRR_TYP"/>
    <property type="match status" value="5"/>
</dbReference>
<keyword evidence="6" id="KW-1185">Reference proteome</keyword>
<evidence type="ECO:0000256" key="3">
    <source>
        <dbReference type="PROSITE-ProRule" id="PRU10141"/>
    </source>
</evidence>
<dbReference type="SMART" id="SM00364">
    <property type="entry name" value="LRR_BAC"/>
    <property type="match status" value="5"/>
</dbReference>
<dbReference type="STRING" id="225991.MA05_08235"/>
<dbReference type="InterPro" id="IPR050216">
    <property type="entry name" value="LRR_domain-containing"/>
</dbReference>
<evidence type="ECO:0000256" key="2">
    <source>
        <dbReference type="ARBA" id="ARBA00022737"/>
    </source>
</evidence>
<dbReference type="PANTHER" id="PTHR48051:SF1">
    <property type="entry name" value="RAS SUPPRESSOR PROTEIN 1"/>
    <property type="match status" value="1"/>
</dbReference>
<dbReference type="RefSeq" id="WP_043382138.1">
    <property type="nucleotide sequence ID" value="NZ_JBOK01000007.1"/>
</dbReference>
<dbReference type="Pfam" id="PF13855">
    <property type="entry name" value="LRR_8"/>
    <property type="match status" value="1"/>
</dbReference>
<dbReference type="InterPro" id="IPR032675">
    <property type="entry name" value="LRR_dom_sf"/>
</dbReference>
<dbReference type="GO" id="GO:0005737">
    <property type="term" value="C:cytoplasm"/>
    <property type="evidence" value="ECO:0007669"/>
    <property type="project" value="TreeGrafter"/>
</dbReference>
<proteinExistence type="predicted"/>
<dbReference type="SUPFAM" id="SSF56112">
    <property type="entry name" value="Protein kinase-like (PK-like)"/>
    <property type="match status" value="1"/>
</dbReference>
<comment type="caution">
    <text evidence="5">The sequence shown here is derived from an EMBL/GenBank/DDBJ whole genome shotgun (WGS) entry which is preliminary data.</text>
</comment>
<dbReference type="InterPro" id="IPR011009">
    <property type="entry name" value="Kinase-like_dom_sf"/>
</dbReference>
<evidence type="ECO:0000313" key="6">
    <source>
        <dbReference type="Proteomes" id="UP000020766"/>
    </source>
</evidence>
<feature type="domain" description="Protein kinase" evidence="4">
    <location>
        <begin position="210"/>
        <end position="401"/>
    </location>
</feature>
<dbReference type="SUPFAM" id="SSF52058">
    <property type="entry name" value="L domain-like"/>
    <property type="match status" value="1"/>
</dbReference>
<gene>
    <name evidence="5" type="ORF">AX13_16100</name>
</gene>
<evidence type="ECO:0000259" key="4">
    <source>
        <dbReference type="PROSITE" id="PS50011"/>
    </source>
</evidence>
<keyword evidence="2" id="KW-0677">Repeat</keyword>
<dbReference type="SMART" id="SM00220">
    <property type="entry name" value="S_TKc"/>
    <property type="match status" value="1"/>
</dbReference>
<dbReference type="Pfam" id="PF00069">
    <property type="entry name" value="Pkinase"/>
    <property type="match status" value="1"/>
</dbReference>
<dbReference type="InterPro" id="IPR017441">
    <property type="entry name" value="Protein_kinase_ATP_BS"/>
</dbReference>
<dbReference type="EMBL" id="JBOK01000007">
    <property type="protein sequence ID" value="EXU80433.1"/>
    <property type="molecule type" value="Genomic_DNA"/>
</dbReference>
<dbReference type="Proteomes" id="UP000020766">
    <property type="component" value="Unassembled WGS sequence"/>
</dbReference>
<keyword evidence="3" id="KW-0547">Nucleotide-binding</keyword>
<dbReference type="PANTHER" id="PTHR48051">
    <property type="match status" value="1"/>
</dbReference>
<dbReference type="PROSITE" id="PS51450">
    <property type="entry name" value="LRR"/>
    <property type="match status" value="2"/>
</dbReference>
<dbReference type="GO" id="GO:0005524">
    <property type="term" value="F:ATP binding"/>
    <property type="evidence" value="ECO:0007669"/>
    <property type="project" value="UniProtKB-UniRule"/>
</dbReference>